<gene>
    <name evidence="1" type="ORF">GUITHDRAFT_117868</name>
</gene>
<dbReference type="RefSeq" id="XP_005822933.1">
    <property type="nucleotide sequence ID" value="XM_005822876.1"/>
</dbReference>
<evidence type="ECO:0000313" key="2">
    <source>
        <dbReference type="EnsemblProtists" id="EKX35953"/>
    </source>
</evidence>
<dbReference type="KEGG" id="gtt:GUITHDRAFT_117868"/>
<evidence type="ECO:0000313" key="1">
    <source>
        <dbReference type="EMBL" id="EKX35953.1"/>
    </source>
</evidence>
<dbReference type="EnsemblProtists" id="EKX35953">
    <property type="protein sequence ID" value="EKX35953"/>
    <property type="gene ID" value="GUITHDRAFT_117868"/>
</dbReference>
<evidence type="ECO:0000313" key="3">
    <source>
        <dbReference type="Proteomes" id="UP000011087"/>
    </source>
</evidence>
<dbReference type="PaxDb" id="55529-EKX35953"/>
<accession>L1II73</accession>
<keyword evidence="3" id="KW-1185">Reference proteome</keyword>
<dbReference type="HOGENOM" id="CLU_2202044_0_0_1"/>
<dbReference type="GeneID" id="17292719"/>
<dbReference type="AlphaFoldDB" id="L1II73"/>
<reference evidence="2" key="3">
    <citation type="submission" date="2015-06" db="UniProtKB">
        <authorList>
            <consortium name="EnsemblProtists"/>
        </authorList>
    </citation>
    <scope>IDENTIFICATION</scope>
</reference>
<name>L1II73_GUITC</name>
<dbReference type="Proteomes" id="UP000011087">
    <property type="component" value="Unassembled WGS sequence"/>
</dbReference>
<sequence length="108" mass="12160">MKRALCCVYAYNGEIEQATCILESIDRRDVMTVDSCIEALCSAHIKAGDPVSAQQLVKDMAHSSEEIIQRIIEGFCRNRDVKNALLCFVESVNPKALKQLDEIILRME</sequence>
<reference evidence="1 3" key="1">
    <citation type="journal article" date="2012" name="Nature">
        <title>Algal genomes reveal evolutionary mosaicism and the fate of nucleomorphs.</title>
        <authorList>
            <consortium name="DOE Joint Genome Institute"/>
            <person name="Curtis B.A."/>
            <person name="Tanifuji G."/>
            <person name="Burki F."/>
            <person name="Gruber A."/>
            <person name="Irimia M."/>
            <person name="Maruyama S."/>
            <person name="Arias M.C."/>
            <person name="Ball S.G."/>
            <person name="Gile G.H."/>
            <person name="Hirakawa Y."/>
            <person name="Hopkins J.F."/>
            <person name="Kuo A."/>
            <person name="Rensing S.A."/>
            <person name="Schmutz J."/>
            <person name="Symeonidi A."/>
            <person name="Elias M."/>
            <person name="Eveleigh R.J."/>
            <person name="Herman E.K."/>
            <person name="Klute M.J."/>
            <person name="Nakayama T."/>
            <person name="Obornik M."/>
            <person name="Reyes-Prieto A."/>
            <person name="Armbrust E.V."/>
            <person name="Aves S.J."/>
            <person name="Beiko R.G."/>
            <person name="Coutinho P."/>
            <person name="Dacks J.B."/>
            <person name="Durnford D.G."/>
            <person name="Fast N.M."/>
            <person name="Green B.R."/>
            <person name="Grisdale C.J."/>
            <person name="Hempel F."/>
            <person name="Henrissat B."/>
            <person name="Hoppner M.P."/>
            <person name="Ishida K."/>
            <person name="Kim E."/>
            <person name="Koreny L."/>
            <person name="Kroth P.G."/>
            <person name="Liu Y."/>
            <person name="Malik S.B."/>
            <person name="Maier U.G."/>
            <person name="McRose D."/>
            <person name="Mock T."/>
            <person name="Neilson J.A."/>
            <person name="Onodera N.T."/>
            <person name="Poole A.M."/>
            <person name="Pritham E.J."/>
            <person name="Richards T.A."/>
            <person name="Rocap G."/>
            <person name="Roy S.W."/>
            <person name="Sarai C."/>
            <person name="Schaack S."/>
            <person name="Shirato S."/>
            <person name="Slamovits C.H."/>
            <person name="Spencer D.F."/>
            <person name="Suzuki S."/>
            <person name="Worden A.Z."/>
            <person name="Zauner S."/>
            <person name="Barry K."/>
            <person name="Bell C."/>
            <person name="Bharti A.K."/>
            <person name="Crow J.A."/>
            <person name="Grimwood J."/>
            <person name="Kramer R."/>
            <person name="Lindquist E."/>
            <person name="Lucas S."/>
            <person name="Salamov A."/>
            <person name="McFadden G.I."/>
            <person name="Lane C.E."/>
            <person name="Keeling P.J."/>
            <person name="Gray M.W."/>
            <person name="Grigoriev I.V."/>
            <person name="Archibald J.M."/>
        </authorList>
    </citation>
    <scope>NUCLEOTIDE SEQUENCE</scope>
    <source>
        <strain evidence="1 3">CCMP2712</strain>
    </source>
</reference>
<reference evidence="3" key="2">
    <citation type="submission" date="2012-11" db="EMBL/GenBank/DDBJ databases">
        <authorList>
            <person name="Kuo A."/>
            <person name="Curtis B.A."/>
            <person name="Tanifuji G."/>
            <person name="Burki F."/>
            <person name="Gruber A."/>
            <person name="Irimia M."/>
            <person name="Maruyama S."/>
            <person name="Arias M.C."/>
            <person name="Ball S.G."/>
            <person name="Gile G.H."/>
            <person name="Hirakawa Y."/>
            <person name="Hopkins J.F."/>
            <person name="Rensing S.A."/>
            <person name="Schmutz J."/>
            <person name="Symeonidi A."/>
            <person name="Elias M."/>
            <person name="Eveleigh R.J."/>
            <person name="Herman E.K."/>
            <person name="Klute M.J."/>
            <person name="Nakayama T."/>
            <person name="Obornik M."/>
            <person name="Reyes-Prieto A."/>
            <person name="Armbrust E.V."/>
            <person name="Aves S.J."/>
            <person name="Beiko R.G."/>
            <person name="Coutinho P."/>
            <person name="Dacks J.B."/>
            <person name="Durnford D.G."/>
            <person name="Fast N.M."/>
            <person name="Green B.R."/>
            <person name="Grisdale C."/>
            <person name="Hempe F."/>
            <person name="Henrissat B."/>
            <person name="Hoppner M.P."/>
            <person name="Ishida K.-I."/>
            <person name="Kim E."/>
            <person name="Koreny L."/>
            <person name="Kroth P.G."/>
            <person name="Liu Y."/>
            <person name="Malik S.-B."/>
            <person name="Maier U.G."/>
            <person name="McRose D."/>
            <person name="Mock T."/>
            <person name="Neilson J.A."/>
            <person name="Onodera N.T."/>
            <person name="Poole A.M."/>
            <person name="Pritham E.J."/>
            <person name="Richards T.A."/>
            <person name="Rocap G."/>
            <person name="Roy S.W."/>
            <person name="Sarai C."/>
            <person name="Schaack S."/>
            <person name="Shirato S."/>
            <person name="Slamovits C.H."/>
            <person name="Spencer D.F."/>
            <person name="Suzuki S."/>
            <person name="Worden A.Z."/>
            <person name="Zauner S."/>
            <person name="Barry K."/>
            <person name="Bell C."/>
            <person name="Bharti A.K."/>
            <person name="Crow J.A."/>
            <person name="Grimwood J."/>
            <person name="Kramer R."/>
            <person name="Lindquist E."/>
            <person name="Lucas S."/>
            <person name="Salamov A."/>
            <person name="McFadden G.I."/>
            <person name="Lane C.E."/>
            <person name="Keeling P.J."/>
            <person name="Gray M.W."/>
            <person name="Grigoriev I.V."/>
            <person name="Archibald J.M."/>
        </authorList>
    </citation>
    <scope>NUCLEOTIDE SEQUENCE</scope>
    <source>
        <strain evidence="3">CCMP2712</strain>
    </source>
</reference>
<dbReference type="EMBL" id="JH993081">
    <property type="protein sequence ID" value="EKX35953.1"/>
    <property type="molecule type" value="Genomic_DNA"/>
</dbReference>
<dbReference type="Gene3D" id="1.25.40.10">
    <property type="entry name" value="Tetratricopeptide repeat domain"/>
    <property type="match status" value="1"/>
</dbReference>
<dbReference type="InterPro" id="IPR011990">
    <property type="entry name" value="TPR-like_helical_dom_sf"/>
</dbReference>
<protein>
    <submittedName>
        <fullName evidence="1 2">Uncharacterized protein</fullName>
    </submittedName>
</protein>
<proteinExistence type="predicted"/>
<organism evidence="1">
    <name type="scientific">Guillardia theta (strain CCMP2712)</name>
    <name type="common">Cryptophyte</name>
    <dbReference type="NCBI Taxonomy" id="905079"/>
    <lineage>
        <taxon>Eukaryota</taxon>
        <taxon>Cryptophyceae</taxon>
        <taxon>Pyrenomonadales</taxon>
        <taxon>Geminigeraceae</taxon>
        <taxon>Guillardia</taxon>
    </lineage>
</organism>